<keyword evidence="5 9" id="KW-0028">Amino-acid biosynthesis</keyword>
<dbReference type="OrthoDB" id="9786954at2"/>
<evidence type="ECO:0000256" key="8">
    <source>
        <dbReference type="ARBA" id="ARBA00023235"/>
    </source>
</evidence>
<evidence type="ECO:0000313" key="12">
    <source>
        <dbReference type="Proteomes" id="UP000321367"/>
    </source>
</evidence>
<dbReference type="PANTHER" id="PTHR42894">
    <property type="entry name" value="N-(5'-PHOSPHORIBOSYL)ANTHRANILATE ISOMERASE"/>
    <property type="match status" value="1"/>
</dbReference>
<dbReference type="RefSeq" id="WP_146932754.1">
    <property type="nucleotide sequence ID" value="NZ_CBCSHZ010000014.1"/>
</dbReference>
<organism evidence="11 12">
    <name type="scientific">Gillisia hiemivivida</name>
    <dbReference type="NCBI Taxonomy" id="291190"/>
    <lineage>
        <taxon>Bacteria</taxon>
        <taxon>Pseudomonadati</taxon>
        <taxon>Bacteroidota</taxon>
        <taxon>Flavobacteriia</taxon>
        <taxon>Flavobacteriales</taxon>
        <taxon>Flavobacteriaceae</taxon>
        <taxon>Gillisia</taxon>
    </lineage>
</organism>
<proteinExistence type="inferred from homology"/>
<evidence type="ECO:0000256" key="4">
    <source>
        <dbReference type="ARBA" id="ARBA00022272"/>
    </source>
</evidence>
<name>A0A5C6ZW05_9FLAO</name>
<comment type="similarity">
    <text evidence="9">Belongs to the TrpF family.</text>
</comment>
<comment type="catalytic activity">
    <reaction evidence="1 9">
        <text>N-(5-phospho-beta-D-ribosyl)anthranilate = 1-(2-carboxyphenylamino)-1-deoxy-D-ribulose 5-phosphate</text>
        <dbReference type="Rhea" id="RHEA:21540"/>
        <dbReference type="ChEBI" id="CHEBI:18277"/>
        <dbReference type="ChEBI" id="CHEBI:58613"/>
        <dbReference type="EC" id="5.3.1.24"/>
    </reaction>
</comment>
<evidence type="ECO:0000256" key="2">
    <source>
        <dbReference type="ARBA" id="ARBA00004664"/>
    </source>
</evidence>
<dbReference type="CDD" id="cd00405">
    <property type="entry name" value="PRAI"/>
    <property type="match status" value="1"/>
</dbReference>
<dbReference type="HAMAP" id="MF_00135">
    <property type="entry name" value="PRAI"/>
    <property type="match status" value="1"/>
</dbReference>
<dbReference type="GO" id="GO:0000162">
    <property type="term" value="P:L-tryptophan biosynthetic process"/>
    <property type="evidence" value="ECO:0007669"/>
    <property type="project" value="UniProtKB-UniRule"/>
</dbReference>
<evidence type="ECO:0000313" key="11">
    <source>
        <dbReference type="EMBL" id="TXD93447.1"/>
    </source>
</evidence>
<comment type="caution">
    <text evidence="11">The sequence shown here is derived from an EMBL/GenBank/DDBJ whole genome shotgun (WGS) entry which is preliminary data.</text>
</comment>
<gene>
    <name evidence="9" type="primary">trpF</name>
    <name evidence="11" type="ORF">ES724_10420</name>
</gene>
<dbReference type="InterPro" id="IPR011060">
    <property type="entry name" value="RibuloseP-bd_barrel"/>
</dbReference>
<dbReference type="EC" id="5.3.1.24" evidence="3 9"/>
<comment type="pathway">
    <text evidence="2 9">Amino-acid biosynthesis; L-tryptophan biosynthesis; L-tryptophan from chorismate: step 3/5.</text>
</comment>
<evidence type="ECO:0000256" key="6">
    <source>
        <dbReference type="ARBA" id="ARBA00022822"/>
    </source>
</evidence>
<feature type="domain" description="N-(5'phosphoribosyl) anthranilate isomerase (PRAI)" evidence="10">
    <location>
        <begin position="5"/>
        <end position="202"/>
    </location>
</feature>
<dbReference type="Proteomes" id="UP000321367">
    <property type="component" value="Unassembled WGS sequence"/>
</dbReference>
<keyword evidence="7 9" id="KW-0057">Aromatic amino acid biosynthesis</keyword>
<sequence length="212" mass="24187">MKHSENILEVAALNPDYLGFIFYERSPRNFSGDIPDIDPTIKKTGVFVDEEIDFVLEKVEKHKFRAIQLHGKESAEYCKKLRSALAQNNSVELIKVFPVKETFNFEELKAYEGIVDFFLFDTQGKNKGGNGITFNWELLKDYPSSTPFFLSGGIGEDELQKIAELYAYFEKSNKSHLLFGVDVNSKFELKAGLKDTNTLKIFKDNLGFKTQA</sequence>
<evidence type="ECO:0000256" key="9">
    <source>
        <dbReference type="HAMAP-Rule" id="MF_00135"/>
    </source>
</evidence>
<accession>A0A5C6ZW05</accession>
<evidence type="ECO:0000259" key="10">
    <source>
        <dbReference type="Pfam" id="PF00697"/>
    </source>
</evidence>
<evidence type="ECO:0000256" key="7">
    <source>
        <dbReference type="ARBA" id="ARBA00023141"/>
    </source>
</evidence>
<dbReference type="Pfam" id="PF00697">
    <property type="entry name" value="PRAI"/>
    <property type="match status" value="1"/>
</dbReference>
<dbReference type="Gene3D" id="3.20.20.70">
    <property type="entry name" value="Aldolase class I"/>
    <property type="match status" value="1"/>
</dbReference>
<dbReference type="SUPFAM" id="SSF51366">
    <property type="entry name" value="Ribulose-phoshate binding barrel"/>
    <property type="match status" value="1"/>
</dbReference>
<keyword evidence="6 9" id="KW-0822">Tryptophan biosynthesis</keyword>
<dbReference type="InterPro" id="IPR001240">
    <property type="entry name" value="PRAI_dom"/>
</dbReference>
<reference evidence="11 12" key="1">
    <citation type="submission" date="2019-08" db="EMBL/GenBank/DDBJ databases">
        <title>Genome sequence of Gillisia hiemivivida IC154 (type strain).</title>
        <authorList>
            <person name="Bowman J.P."/>
        </authorList>
    </citation>
    <scope>NUCLEOTIDE SEQUENCE [LARGE SCALE GENOMIC DNA]</scope>
    <source>
        <strain evidence="11 12">IC154</strain>
    </source>
</reference>
<dbReference type="GO" id="GO:0004640">
    <property type="term" value="F:phosphoribosylanthranilate isomerase activity"/>
    <property type="evidence" value="ECO:0007669"/>
    <property type="project" value="UniProtKB-UniRule"/>
</dbReference>
<dbReference type="AlphaFoldDB" id="A0A5C6ZW05"/>
<dbReference type="InterPro" id="IPR013785">
    <property type="entry name" value="Aldolase_TIM"/>
</dbReference>
<dbReference type="InterPro" id="IPR044643">
    <property type="entry name" value="TrpF_fam"/>
</dbReference>
<dbReference type="EMBL" id="VORY01000011">
    <property type="protein sequence ID" value="TXD93447.1"/>
    <property type="molecule type" value="Genomic_DNA"/>
</dbReference>
<protein>
    <recommendedName>
        <fullName evidence="4 9">N-(5'-phosphoribosyl)anthranilate isomerase</fullName>
        <shortName evidence="9">PRAI</shortName>
        <ecNumber evidence="3 9">5.3.1.24</ecNumber>
    </recommendedName>
</protein>
<dbReference type="UniPathway" id="UPA00035">
    <property type="reaction ID" value="UER00042"/>
</dbReference>
<evidence type="ECO:0000256" key="5">
    <source>
        <dbReference type="ARBA" id="ARBA00022605"/>
    </source>
</evidence>
<evidence type="ECO:0000256" key="3">
    <source>
        <dbReference type="ARBA" id="ARBA00012572"/>
    </source>
</evidence>
<evidence type="ECO:0000256" key="1">
    <source>
        <dbReference type="ARBA" id="ARBA00001164"/>
    </source>
</evidence>
<dbReference type="PANTHER" id="PTHR42894:SF1">
    <property type="entry name" value="N-(5'-PHOSPHORIBOSYL)ANTHRANILATE ISOMERASE"/>
    <property type="match status" value="1"/>
</dbReference>
<keyword evidence="12" id="KW-1185">Reference proteome</keyword>
<keyword evidence="8 9" id="KW-0413">Isomerase</keyword>